<comment type="caution">
    <text evidence="2">The sequence shown here is derived from an EMBL/GenBank/DDBJ whole genome shotgun (WGS) entry which is preliminary data.</text>
</comment>
<dbReference type="AlphaFoldDB" id="A0A5B7CEJ1"/>
<gene>
    <name evidence="2" type="ORF">E2C01_000184</name>
</gene>
<proteinExistence type="predicted"/>
<organism evidence="2 3">
    <name type="scientific">Portunus trituberculatus</name>
    <name type="common">Swimming crab</name>
    <name type="synonym">Neptunus trituberculatus</name>
    <dbReference type="NCBI Taxonomy" id="210409"/>
    <lineage>
        <taxon>Eukaryota</taxon>
        <taxon>Metazoa</taxon>
        <taxon>Ecdysozoa</taxon>
        <taxon>Arthropoda</taxon>
        <taxon>Crustacea</taxon>
        <taxon>Multicrustacea</taxon>
        <taxon>Malacostraca</taxon>
        <taxon>Eumalacostraca</taxon>
        <taxon>Eucarida</taxon>
        <taxon>Decapoda</taxon>
        <taxon>Pleocyemata</taxon>
        <taxon>Brachyura</taxon>
        <taxon>Eubrachyura</taxon>
        <taxon>Portunoidea</taxon>
        <taxon>Portunidae</taxon>
        <taxon>Portuninae</taxon>
        <taxon>Portunus</taxon>
    </lineage>
</organism>
<dbReference type="Proteomes" id="UP000324222">
    <property type="component" value="Unassembled WGS sequence"/>
</dbReference>
<feature type="compositionally biased region" description="Pro residues" evidence="1">
    <location>
        <begin position="52"/>
        <end position="61"/>
    </location>
</feature>
<feature type="region of interest" description="Disordered" evidence="1">
    <location>
        <begin position="1"/>
        <end position="75"/>
    </location>
</feature>
<feature type="compositionally biased region" description="Basic and acidic residues" evidence="1">
    <location>
        <begin position="1"/>
        <end position="11"/>
    </location>
</feature>
<protein>
    <submittedName>
        <fullName evidence="2">Uncharacterized protein</fullName>
    </submittedName>
</protein>
<evidence type="ECO:0000313" key="3">
    <source>
        <dbReference type="Proteomes" id="UP000324222"/>
    </source>
</evidence>
<feature type="compositionally biased region" description="Low complexity" evidence="1">
    <location>
        <begin position="30"/>
        <end position="46"/>
    </location>
</feature>
<keyword evidence="3" id="KW-1185">Reference proteome</keyword>
<evidence type="ECO:0000313" key="2">
    <source>
        <dbReference type="EMBL" id="MPC07620.1"/>
    </source>
</evidence>
<evidence type="ECO:0000256" key="1">
    <source>
        <dbReference type="SAM" id="MobiDB-lite"/>
    </source>
</evidence>
<accession>A0A5B7CEJ1</accession>
<reference evidence="2 3" key="1">
    <citation type="submission" date="2019-05" db="EMBL/GenBank/DDBJ databases">
        <title>Another draft genome of Portunus trituberculatus and its Hox gene families provides insights of decapod evolution.</title>
        <authorList>
            <person name="Jeong J.-H."/>
            <person name="Song I."/>
            <person name="Kim S."/>
            <person name="Choi T."/>
            <person name="Kim D."/>
            <person name="Ryu S."/>
            <person name="Kim W."/>
        </authorList>
    </citation>
    <scope>NUCLEOTIDE SEQUENCE [LARGE SCALE GENOMIC DNA]</scope>
    <source>
        <tissue evidence="2">Muscle</tissue>
    </source>
</reference>
<dbReference type="EMBL" id="VSRR010000004">
    <property type="protein sequence ID" value="MPC07620.1"/>
    <property type="molecule type" value="Genomic_DNA"/>
</dbReference>
<sequence>MNVCENIDHNTQDTQGHLRSLLSHRTAANTSSSSQHPPSSTHTTTSPRHHLPTPPPEPLPAPDTVRGHQTFTANN</sequence>
<name>A0A5B7CEJ1_PORTR</name>